<evidence type="ECO:0000259" key="4">
    <source>
        <dbReference type="PROSITE" id="PS01031"/>
    </source>
</evidence>
<dbReference type="InterPro" id="IPR002068">
    <property type="entry name" value="A-crystallin/Hsp20_dom"/>
</dbReference>
<evidence type="ECO:0000256" key="1">
    <source>
        <dbReference type="ARBA" id="ARBA00023016"/>
    </source>
</evidence>
<evidence type="ECO:0000259" key="5">
    <source>
        <dbReference type="PROSITE" id="PS51203"/>
    </source>
</evidence>
<dbReference type="InterPro" id="IPR007052">
    <property type="entry name" value="CS_dom"/>
</dbReference>
<reference evidence="6 7" key="1">
    <citation type="journal article" date="2016" name="Nat. Microbiol.">
        <title>Genomic inference of the metabolism of cosmopolitan subsurface Archaea, Hadesarchaea.</title>
        <authorList>
            <person name="Baker B.J."/>
            <person name="Saw J.H."/>
            <person name="Lind A.E."/>
            <person name="Lazar C.S."/>
            <person name="Hinrichs K.-U."/>
            <person name="Teske A.P."/>
            <person name="Ettema T.J."/>
        </authorList>
    </citation>
    <scope>NUCLEOTIDE SEQUENCE [LARGE SCALE GENOMIC DNA]</scope>
</reference>
<evidence type="ECO:0000313" key="7">
    <source>
        <dbReference type="Proteomes" id="UP000074294"/>
    </source>
</evidence>
<dbReference type="EMBL" id="LQMQ01000039">
    <property type="protein sequence ID" value="KUO40578.1"/>
    <property type="molecule type" value="Genomic_DNA"/>
</dbReference>
<protein>
    <submittedName>
        <fullName evidence="6">Uncharacterized protein</fullName>
    </submittedName>
</protein>
<comment type="similarity">
    <text evidence="2 3">Belongs to the small heat shock protein (HSP20) family.</text>
</comment>
<dbReference type="Proteomes" id="UP000074294">
    <property type="component" value="Unassembled WGS sequence"/>
</dbReference>
<proteinExistence type="inferred from homology"/>
<name>A0A147JVP7_HADYE</name>
<organism evidence="6 7">
    <name type="scientific">Hadarchaeum yellowstonense</name>
    <dbReference type="NCBI Taxonomy" id="1776334"/>
    <lineage>
        <taxon>Archaea</taxon>
        <taxon>Methanobacteriati</taxon>
        <taxon>Candidatus Hadarchaeota</taxon>
        <taxon>Candidatus Hadarchaeia</taxon>
        <taxon>Candidatus Hadarchaeales</taxon>
        <taxon>Candidatus Hadarchaeaceae</taxon>
        <taxon>Candidatus Hadarchaeum</taxon>
    </lineage>
</organism>
<dbReference type="GO" id="GO:0009408">
    <property type="term" value="P:response to heat"/>
    <property type="evidence" value="ECO:0007669"/>
    <property type="project" value="InterPro"/>
</dbReference>
<gene>
    <name evidence="6" type="ORF">APZ16_05180</name>
</gene>
<dbReference type="InterPro" id="IPR044587">
    <property type="entry name" value="HSP21-like"/>
</dbReference>
<dbReference type="CDD" id="cd06464">
    <property type="entry name" value="ACD_sHsps-like"/>
    <property type="match status" value="1"/>
</dbReference>
<keyword evidence="1" id="KW-0346">Stress response</keyword>
<dbReference type="PANTHER" id="PTHR46733:SF4">
    <property type="entry name" value="HEAT SHOCK PROTEIN 21, CHLOROPLASTIC"/>
    <property type="match status" value="1"/>
</dbReference>
<comment type="caution">
    <text evidence="6">The sequence shown here is derived from an EMBL/GenBank/DDBJ whole genome shotgun (WGS) entry which is preliminary data.</text>
</comment>
<dbReference type="PANTHER" id="PTHR46733">
    <property type="entry name" value="26.5 KDA HEAT SHOCK PROTEIN, MITOCHONDRIAL"/>
    <property type="match status" value="1"/>
</dbReference>
<dbReference type="SUPFAM" id="SSF49764">
    <property type="entry name" value="HSP20-like chaperones"/>
    <property type="match status" value="1"/>
</dbReference>
<dbReference type="Pfam" id="PF00011">
    <property type="entry name" value="HSP20"/>
    <property type="match status" value="1"/>
</dbReference>
<dbReference type="PROSITE" id="PS51203">
    <property type="entry name" value="CS"/>
    <property type="match status" value="1"/>
</dbReference>
<dbReference type="PROSITE" id="PS01031">
    <property type="entry name" value="SHSP"/>
    <property type="match status" value="1"/>
</dbReference>
<dbReference type="AlphaFoldDB" id="A0A147JVP7"/>
<dbReference type="Gene3D" id="2.60.40.790">
    <property type="match status" value="1"/>
</dbReference>
<evidence type="ECO:0000313" key="6">
    <source>
        <dbReference type="EMBL" id="KUO40578.1"/>
    </source>
</evidence>
<accession>A0A147JVP7</accession>
<dbReference type="InterPro" id="IPR008978">
    <property type="entry name" value="HSP20-like_chaperone"/>
</dbReference>
<dbReference type="STRING" id="1776334.APZ16_05180"/>
<feature type="domain" description="SHSP" evidence="4">
    <location>
        <begin position="41"/>
        <end position="154"/>
    </location>
</feature>
<evidence type="ECO:0000256" key="2">
    <source>
        <dbReference type="PROSITE-ProRule" id="PRU00285"/>
    </source>
</evidence>
<feature type="domain" description="CS" evidence="5">
    <location>
        <begin position="46"/>
        <end position="150"/>
    </location>
</feature>
<sequence>MEVVNMIWMDIFDEMRRMQREINRMFGNLLARPSFATPLAPAWGGWREPLMDLWEDEDNVTIRAEIPGVNKEDIKLNVTEDSLEVKVLRKRESKGETAGVQHLERSYEGFYRYVQLPCKVVPEKAEATYNNGILEVKIPKAEKEKKRGVEVKVQ</sequence>
<evidence type="ECO:0000256" key="3">
    <source>
        <dbReference type="RuleBase" id="RU003616"/>
    </source>
</evidence>